<dbReference type="EMBL" id="RBDX01000032">
    <property type="protein sequence ID" value="RKN04749.1"/>
    <property type="molecule type" value="Genomic_DNA"/>
</dbReference>
<evidence type="ECO:0000313" key="11">
    <source>
        <dbReference type="Proteomes" id="UP000268652"/>
    </source>
</evidence>
<evidence type="ECO:0000313" key="10">
    <source>
        <dbReference type="EMBL" id="RKN15955.1"/>
    </source>
</evidence>
<dbReference type="Pfam" id="PF08281">
    <property type="entry name" value="Sigma70_r4_2"/>
    <property type="match status" value="1"/>
</dbReference>
<evidence type="ECO:0000313" key="9">
    <source>
        <dbReference type="EMBL" id="RKN04749.1"/>
    </source>
</evidence>
<dbReference type="GO" id="GO:0006950">
    <property type="term" value="P:response to stress"/>
    <property type="evidence" value="ECO:0007669"/>
    <property type="project" value="UniProtKB-ARBA"/>
</dbReference>
<evidence type="ECO:0000256" key="1">
    <source>
        <dbReference type="ARBA" id="ARBA00010641"/>
    </source>
</evidence>
<sequence length="181" mass="19901">MTAWALAASGGDRRAEESFVRAVRGDLQRYLTRLSGDAQAAEDLAQETLLRALRSLPAFEGRSSARTWLLVIARRALIDSIRYERSRPRLAETADWMSAVESTRHGHVPGFEEWIALNELLARLPPDRALAFWRTQVLGMPYAEAAEASGCPIGTVRSRVARARQTLISLLATAESEAGGP</sequence>
<dbReference type="Gene3D" id="1.10.1740.10">
    <property type="match status" value="1"/>
</dbReference>
<dbReference type="Proteomes" id="UP000268652">
    <property type="component" value="Unassembled WGS sequence"/>
</dbReference>
<dbReference type="GO" id="GO:0006352">
    <property type="term" value="P:DNA-templated transcription initiation"/>
    <property type="evidence" value="ECO:0007669"/>
    <property type="project" value="InterPro"/>
</dbReference>
<gene>
    <name evidence="10" type="ORF">D7318_26415</name>
    <name evidence="9" type="ORF">D7319_27370</name>
</gene>
<reference evidence="11 12" key="1">
    <citation type="submission" date="2018-09" db="EMBL/GenBank/DDBJ databases">
        <title>Streptomyces sp. nov. DS1-2, an endophytic actinomycete isolated from roots of Dendrobium scabrilingue.</title>
        <authorList>
            <person name="Kuncharoen N."/>
            <person name="Kudo T."/>
            <person name="Ohkuma M."/>
            <person name="Yuki M."/>
            <person name="Tanasupawat S."/>
        </authorList>
    </citation>
    <scope>NUCLEOTIDE SEQUENCE [LARGE SCALE GENOMIC DNA]</scope>
    <source>
        <strain evidence="9 12">AZ1-7</strain>
        <strain evidence="10 11">DS1-2</strain>
    </source>
</reference>
<keyword evidence="11" id="KW-1185">Reference proteome</keyword>
<evidence type="ECO:0000256" key="3">
    <source>
        <dbReference type="ARBA" id="ARBA00023082"/>
    </source>
</evidence>
<evidence type="ECO:0000256" key="5">
    <source>
        <dbReference type="ARBA" id="ARBA00023163"/>
    </source>
</evidence>
<proteinExistence type="inferred from homology"/>
<name>A0A3A9VVE6_9ACTN</name>
<dbReference type="InterPro" id="IPR007627">
    <property type="entry name" value="RNA_pol_sigma70_r2"/>
</dbReference>
<comment type="similarity">
    <text evidence="1 6">Belongs to the sigma-70 factor family. ECF subfamily.</text>
</comment>
<protein>
    <recommendedName>
        <fullName evidence="6">RNA polymerase sigma factor</fullName>
    </recommendedName>
</protein>
<dbReference type="PROSITE" id="PS01063">
    <property type="entry name" value="SIGMA70_ECF"/>
    <property type="match status" value="1"/>
</dbReference>
<dbReference type="InterPro" id="IPR013325">
    <property type="entry name" value="RNA_pol_sigma_r2"/>
</dbReference>
<dbReference type="SUPFAM" id="SSF88659">
    <property type="entry name" value="Sigma3 and sigma4 domains of RNA polymerase sigma factors"/>
    <property type="match status" value="1"/>
</dbReference>
<dbReference type="GO" id="GO:0016987">
    <property type="term" value="F:sigma factor activity"/>
    <property type="evidence" value="ECO:0007669"/>
    <property type="project" value="UniProtKB-KW"/>
</dbReference>
<evidence type="ECO:0000256" key="6">
    <source>
        <dbReference type="RuleBase" id="RU000716"/>
    </source>
</evidence>
<dbReference type="InterPro" id="IPR036388">
    <property type="entry name" value="WH-like_DNA-bd_sf"/>
</dbReference>
<dbReference type="SUPFAM" id="SSF88946">
    <property type="entry name" value="Sigma2 domain of RNA polymerase sigma factors"/>
    <property type="match status" value="1"/>
</dbReference>
<evidence type="ECO:0000259" key="7">
    <source>
        <dbReference type="Pfam" id="PF04542"/>
    </source>
</evidence>
<comment type="caution">
    <text evidence="9">The sequence shown here is derived from an EMBL/GenBank/DDBJ whole genome shotgun (WGS) entry which is preliminary data.</text>
</comment>
<dbReference type="Proteomes" id="UP000275024">
    <property type="component" value="Unassembled WGS sequence"/>
</dbReference>
<dbReference type="InterPro" id="IPR000838">
    <property type="entry name" value="RNA_pol_sigma70_ECF_CS"/>
</dbReference>
<dbReference type="Pfam" id="PF04542">
    <property type="entry name" value="Sigma70_r2"/>
    <property type="match status" value="1"/>
</dbReference>
<keyword evidence="3 6" id="KW-0731">Sigma factor</keyword>
<dbReference type="InterPro" id="IPR013324">
    <property type="entry name" value="RNA_pol_sigma_r3/r4-like"/>
</dbReference>
<feature type="domain" description="RNA polymerase sigma factor 70 region 4 type 2" evidence="8">
    <location>
        <begin position="116"/>
        <end position="167"/>
    </location>
</feature>
<feature type="domain" description="RNA polymerase sigma-70 region 2" evidence="7">
    <location>
        <begin position="20"/>
        <end position="85"/>
    </location>
</feature>
<dbReference type="AlphaFoldDB" id="A0A3A9VVE6"/>
<evidence type="ECO:0000259" key="8">
    <source>
        <dbReference type="Pfam" id="PF08281"/>
    </source>
</evidence>
<dbReference type="GO" id="GO:0003677">
    <property type="term" value="F:DNA binding"/>
    <property type="evidence" value="ECO:0007669"/>
    <property type="project" value="UniProtKB-KW"/>
</dbReference>
<organism evidence="9 12">
    <name type="scientific">Streptomyces radicis</name>
    <dbReference type="NCBI Taxonomy" id="1750517"/>
    <lineage>
        <taxon>Bacteria</taxon>
        <taxon>Bacillati</taxon>
        <taxon>Actinomycetota</taxon>
        <taxon>Actinomycetes</taxon>
        <taxon>Kitasatosporales</taxon>
        <taxon>Streptomycetaceae</taxon>
        <taxon>Streptomyces</taxon>
    </lineage>
</organism>
<dbReference type="InterPro" id="IPR013249">
    <property type="entry name" value="RNA_pol_sigma70_r4_t2"/>
</dbReference>
<dbReference type="NCBIfam" id="TIGR02937">
    <property type="entry name" value="sigma70-ECF"/>
    <property type="match status" value="1"/>
</dbReference>
<evidence type="ECO:0000313" key="12">
    <source>
        <dbReference type="Proteomes" id="UP000275024"/>
    </source>
</evidence>
<accession>A0A3A9VVE6</accession>
<dbReference type="Gene3D" id="1.10.10.10">
    <property type="entry name" value="Winged helix-like DNA-binding domain superfamily/Winged helix DNA-binding domain"/>
    <property type="match status" value="1"/>
</dbReference>
<dbReference type="InterPro" id="IPR014284">
    <property type="entry name" value="RNA_pol_sigma-70_dom"/>
</dbReference>
<dbReference type="OrthoDB" id="3821507at2"/>
<keyword evidence="5 6" id="KW-0804">Transcription</keyword>
<keyword evidence="4 6" id="KW-0238">DNA-binding</keyword>
<keyword evidence="2 6" id="KW-0805">Transcription regulation</keyword>
<dbReference type="InterPro" id="IPR039425">
    <property type="entry name" value="RNA_pol_sigma-70-like"/>
</dbReference>
<dbReference type="EMBL" id="RBDY01000029">
    <property type="protein sequence ID" value="RKN15955.1"/>
    <property type="molecule type" value="Genomic_DNA"/>
</dbReference>
<dbReference type="PANTHER" id="PTHR43133:SF61">
    <property type="entry name" value="ECF RNA POLYMERASE SIGMA FACTOR SIGC"/>
    <property type="match status" value="1"/>
</dbReference>
<evidence type="ECO:0000256" key="4">
    <source>
        <dbReference type="ARBA" id="ARBA00023125"/>
    </source>
</evidence>
<evidence type="ECO:0000256" key="2">
    <source>
        <dbReference type="ARBA" id="ARBA00023015"/>
    </source>
</evidence>
<dbReference type="PANTHER" id="PTHR43133">
    <property type="entry name" value="RNA POLYMERASE ECF-TYPE SIGMA FACTO"/>
    <property type="match status" value="1"/>
</dbReference>